<accession>A0A0P0VPF7</accession>
<protein>
    <submittedName>
        <fullName evidence="2">Os02g0745800 protein</fullName>
    </submittedName>
</protein>
<gene>
    <name evidence="2" type="ordered locus">Os02g0745800</name>
    <name evidence="2" type="ORF">OSNPB_020745800</name>
</gene>
<dbReference type="EMBL" id="AP014958">
    <property type="protein sequence ID" value="BAS80908.1"/>
    <property type="molecule type" value="Genomic_DNA"/>
</dbReference>
<dbReference type="InterPro" id="IPR006852">
    <property type="entry name" value="TOD1_MUCI70"/>
</dbReference>
<reference evidence="2 3" key="2">
    <citation type="journal article" date="2013" name="Plant Cell Physiol.">
        <title>Rice Annotation Project Database (RAP-DB): an integrative and interactive database for rice genomics.</title>
        <authorList>
            <person name="Sakai H."/>
            <person name="Lee S.S."/>
            <person name="Tanaka T."/>
            <person name="Numa H."/>
            <person name="Kim J."/>
            <person name="Kawahara Y."/>
            <person name="Wakimoto H."/>
            <person name="Yang C.C."/>
            <person name="Iwamoto M."/>
            <person name="Abe T."/>
            <person name="Yamada Y."/>
            <person name="Muto A."/>
            <person name="Inokuchi H."/>
            <person name="Ikemura T."/>
            <person name="Matsumoto T."/>
            <person name="Sasaki T."/>
            <person name="Itoh T."/>
        </authorList>
    </citation>
    <scope>NUCLEOTIDE SEQUENCE [LARGE SCALE GENOMIC DNA]</scope>
    <source>
        <strain evidence="3">cv. Nipponbare</strain>
    </source>
</reference>
<dbReference type="PaxDb" id="39947-A0A0P0VPF7"/>
<dbReference type="STRING" id="39947.A0A0P0VPF7"/>
<dbReference type="PANTHER" id="PTHR12956">
    <property type="entry name" value="ALKALINE CERAMIDASE-RELATED"/>
    <property type="match status" value="1"/>
</dbReference>
<name>A0A0P0VPF7_ORYSJ</name>
<evidence type="ECO:0000313" key="2">
    <source>
        <dbReference type="EMBL" id="BAS80908.1"/>
    </source>
</evidence>
<evidence type="ECO:0000313" key="3">
    <source>
        <dbReference type="Proteomes" id="UP000059680"/>
    </source>
</evidence>
<dbReference type="InParanoid" id="A0A0P0VPF7"/>
<sequence length="71" mass="8510">LWRNKAEYAISVHYDRTCVSEEVLQNKRLNKYNHTAIDEQFYFYQSDGLVKFNESGREPVLPSCSYHYLMI</sequence>
<feature type="non-terminal residue" evidence="2">
    <location>
        <position position="1"/>
    </location>
</feature>
<dbReference type="eggNOG" id="ENOG502QPPZ">
    <property type="taxonomic scope" value="Eukaryota"/>
</dbReference>
<feature type="domain" description="TOD1/MUCI70 glycosyltransferase-like" evidence="1">
    <location>
        <begin position="1"/>
        <end position="56"/>
    </location>
</feature>
<dbReference type="Gramene" id="Os02t0745800-01">
    <property type="protein sequence ID" value="Os02t0745800-01"/>
    <property type="gene ID" value="Os02g0745800"/>
</dbReference>
<dbReference type="Proteomes" id="UP000059680">
    <property type="component" value="Chromosome 2"/>
</dbReference>
<proteinExistence type="predicted"/>
<reference evidence="2 3" key="3">
    <citation type="journal article" date="2013" name="Rice">
        <title>Improvement of the Oryza sativa Nipponbare reference genome using next generation sequence and optical map data.</title>
        <authorList>
            <person name="Kawahara Y."/>
            <person name="de la Bastide M."/>
            <person name="Hamilton J.P."/>
            <person name="Kanamori H."/>
            <person name="McCombie W.R."/>
            <person name="Ouyang S."/>
            <person name="Schwartz D.C."/>
            <person name="Tanaka T."/>
            <person name="Wu J."/>
            <person name="Zhou S."/>
            <person name="Childs K.L."/>
            <person name="Davidson R.M."/>
            <person name="Lin H."/>
            <person name="Quesada-Ocampo L."/>
            <person name="Vaillancourt B."/>
            <person name="Sakai H."/>
            <person name="Lee S.S."/>
            <person name="Kim J."/>
            <person name="Numa H."/>
            <person name="Itoh T."/>
            <person name="Buell C.R."/>
            <person name="Matsumoto T."/>
        </authorList>
    </citation>
    <scope>NUCLEOTIDE SEQUENCE [LARGE SCALE GENOMIC DNA]</scope>
    <source>
        <strain evidence="3">cv. Nipponbare</strain>
    </source>
</reference>
<dbReference type="PANTHER" id="PTHR12956:SF27">
    <property type="entry name" value="TRANSMEMBRANE PROTEIN"/>
    <property type="match status" value="1"/>
</dbReference>
<keyword evidence="3" id="KW-1185">Reference proteome</keyword>
<reference evidence="3" key="1">
    <citation type="journal article" date="2005" name="Nature">
        <title>The map-based sequence of the rice genome.</title>
        <authorList>
            <consortium name="International rice genome sequencing project (IRGSP)"/>
            <person name="Matsumoto T."/>
            <person name="Wu J."/>
            <person name="Kanamori H."/>
            <person name="Katayose Y."/>
            <person name="Fujisawa M."/>
            <person name="Namiki N."/>
            <person name="Mizuno H."/>
            <person name="Yamamoto K."/>
            <person name="Antonio B.A."/>
            <person name="Baba T."/>
            <person name="Sakata K."/>
            <person name="Nagamura Y."/>
            <person name="Aoki H."/>
            <person name="Arikawa K."/>
            <person name="Arita K."/>
            <person name="Bito T."/>
            <person name="Chiden Y."/>
            <person name="Fujitsuka N."/>
            <person name="Fukunaka R."/>
            <person name="Hamada M."/>
            <person name="Harada C."/>
            <person name="Hayashi A."/>
            <person name="Hijishita S."/>
            <person name="Honda M."/>
            <person name="Hosokawa S."/>
            <person name="Ichikawa Y."/>
            <person name="Idonuma A."/>
            <person name="Iijima M."/>
            <person name="Ikeda M."/>
            <person name="Ikeno M."/>
            <person name="Ito K."/>
            <person name="Ito S."/>
            <person name="Ito T."/>
            <person name="Ito Y."/>
            <person name="Ito Y."/>
            <person name="Iwabuchi A."/>
            <person name="Kamiya K."/>
            <person name="Karasawa W."/>
            <person name="Kurita K."/>
            <person name="Katagiri S."/>
            <person name="Kikuta A."/>
            <person name="Kobayashi H."/>
            <person name="Kobayashi N."/>
            <person name="Machita K."/>
            <person name="Maehara T."/>
            <person name="Masukawa M."/>
            <person name="Mizubayashi T."/>
            <person name="Mukai Y."/>
            <person name="Nagasaki H."/>
            <person name="Nagata Y."/>
            <person name="Naito S."/>
            <person name="Nakashima M."/>
            <person name="Nakama Y."/>
            <person name="Nakamichi Y."/>
            <person name="Nakamura M."/>
            <person name="Meguro A."/>
            <person name="Negishi M."/>
            <person name="Ohta I."/>
            <person name="Ohta T."/>
            <person name="Okamoto M."/>
            <person name="Ono N."/>
            <person name="Saji S."/>
            <person name="Sakaguchi M."/>
            <person name="Sakai K."/>
            <person name="Shibata M."/>
            <person name="Shimokawa T."/>
            <person name="Song J."/>
            <person name="Takazaki Y."/>
            <person name="Terasawa K."/>
            <person name="Tsugane M."/>
            <person name="Tsuji K."/>
            <person name="Ueda S."/>
            <person name="Waki K."/>
            <person name="Yamagata H."/>
            <person name="Yamamoto M."/>
            <person name="Yamamoto S."/>
            <person name="Yamane H."/>
            <person name="Yoshiki S."/>
            <person name="Yoshihara R."/>
            <person name="Yukawa K."/>
            <person name="Zhong H."/>
            <person name="Yano M."/>
            <person name="Yuan Q."/>
            <person name="Ouyang S."/>
            <person name="Liu J."/>
            <person name="Jones K.M."/>
            <person name="Gansberger K."/>
            <person name="Moffat K."/>
            <person name="Hill J."/>
            <person name="Bera J."/>
            <person name="Fadrosh D."/>
            <person name="Jin S."/>
            <person name="Johri S."/>
            <person name="Kim M."/>
            <person name="Overton L."/>
            <person name="Reardon M."/>
            <person name="Tsitrin T."/>
            <person name="Vuong H."/>
            <person name="Weaver B."/>
            <person name="Ciecko A."/>
            <person name="Tallon L."/>
            <person name="Jackson J."/>
            <person name="Pai G."/>
            <person name="Aken S.V."/>
            <person name="Utterback T."/>
            <person name="Reidmuller S."/>
            <person name="Feldblyum T."/>
            <person name="Hsiao J."/>
            <person name="Zismann V."/>
            <person name="Iobst S."/>
            <person name="de Vazeille A.R."/>
            <person name="Buell C.R."/>
            <person name="Ying K."/>
            <person name="Li Y."/>
            <person name="Lu T."/>
            <person name="Huang Y."/>
            <person name="Zhao Q."/>
            <person name="Feng Q."/>
            <person name="Zhang L."/>
            <person name="Zhu J."/>
            <person name="Weng Q."/>
            <person name="Mu J."/>
            <person name="Lu Y."/>
            <person name="Fan D."/>
            <person name="Liu Y."/>
            <person name="Guan J."/>
            <person name="Zhang Y."/>
            <person name="Yu S."/>
            <person name="Liu X."/>
            <person name="Zhang Y."/>
            <person name="Hong G."/>
            <person name="Han B."/>
            <person name="Choisne N."/>
            <person name="Demange N."/>
            <person name="Orjeda G."/>
            <person name="Samain S."/>
            <person name="Cattolico L."/>
            <person name="Pelletier E."/>
            <person name="Couloux A."/>
            <person name="Segurens B."/>
            <person name="Wincker P."/>
            <person name="D'Hont A."/>
            <person name="Scarpelli C."/>
            <person name="Weissenbach J."/>
            <person name="Salanoubat M."/>
            <person name="Quetier F."/>
            <person name="Yu Y."/>
            <person name="Kim H.R."/>
            <person name="Rambo T."/>
            <person name="Currie J."/>
            <person name="Collura K."/>
            <person name="Luo M."/>
            <person name="Yang T."/>
            <person name="Ammiraju J.S.S."/>
            <person name="Engler F."/>
            <person name="Soderlund C."/>
            <person name="Wing R.A."/>
            <person name="Palmer L.E."/>
            <person name="de la Bastide M."/>
            <person name="Spiegel L."/>
            <person name="Nascimento L."/>
            <person name="Zutavern T."/>
            <person name="O'Shaughnessy A."/>
            <person name="Dike S."/>
            <person name="Dedhia N."/>
            <person name="Preston R."/>
            <person name="Balija V."/>
            <person name="McCombie W.R."/>
            <person name="Chow T."/>
            <person name="Chen H."/>
            <person name="Chung M."/>
            <person name="Chen C."/>
            <person name="Shaw J."/>
            <person name="Wu H."/>
            <person name="Hsiao K."/>
            <person name="Chao Y."/>
            <person name="Chu M."/>
            <person name="Cheng C."/>
            <person name="Hour A."/>
            <person name="Lee P."/>
            <person name="Lin S."/>
            <person name="Lin Y."/>
            <person name="Liou J."/>
            <person name="Liu S."/>
            <person name="Hsing Y."/>
            <person name="Raghuvanshi S."/>
            <person name="Mohanty A."/>
            <person name="Bharti A.K."/>
            <person name="Gaur A."/>
            <person name="Gupta V."/>
            <person name="Kumar D."/>
            <person name="Ravi V."/>
            <person name="Vij S."/>
            <person name="Kapur A."/>
            <person name="Khurana P."/>
            <person name="Khurana P."/>
            <person name="Khurana J.P."/>
            <person name="Tyagi A.K."/>
            <person name="Gaikwad K."/>
            <person name="Singh A."/>
            <person name="Dalal V."/>
            <person name="Srivastava S."/>
            <person name="Dixit A."/>
            <person name="Pal A.K."/>
            <person name="Ghazi I.A."/>
            <person name="Yadav M."/>
            <person name="Pandit A."/>
            <person name="Bhargava A."/>
            <person name="Sureshbabu K."/>
            <person name="Batra K."/>
            <person name="Sharma T.R."/>
            <person name="Mohapatra T."/>
            <person name="Singh N.K."/>
            <person name="Messing J."/>
            <person name="Nelson A.B."/>
            <person name="Fuks G."/>
            <person name="Kavchok S."/>
            <person name="Keizer G."/>
            <person name="Linton E."/>
            <person name="Llaca V."/>
            <person name="Song R."/>
            <person name="Tanyolac B."/>
            <person name="Young S."/>
            <person name="Ho-Il K."/>
            <person name="Hahn J.H."/>
            <person name="Sangsakoo G."/>
            <person name="Vanavichit A."/>
            <person name="de Mattos Luiz.A.T."/>
            <person name="Zimmer P.D."/>
            <person name="Malone G."/>
            <person name="Dellagostin O."/>
            <person name="de Oliveira A.C."/>
            <person name="Bevan M."/>
            <person name="Bancroft I."/>
            <person name="Minx P."/>
            <person name="Cordum H."/>
            <person name="Wilson R."/>
            <person name="Cheng Z."/>
            <person name="Jin W."/>
            <person name="Jiang J."/>
            <person name="Leong S.A."/>
            <person name="Iwama H."/>
            <person name="Gojobori T."/>
            <person name="Itoh T."/>
            <person name="Niimura Y."/>
            <person name="Fujii Y."/>
            <person name="Habara T."/>
            <person name="Sakai H."/>
            <person name="Sato Y."/>
            <person name="Wilson G."/>
            <person name="Kumar K."/>
            <person name="McCouch S."/>
            <person name="Juretic N."/>
            <person name="Hoen D."/>
            <person name="Wright S."/>
            <person name="Bruskiewich R."/>
            <person name="Bureau T."/>
            <person name="Miyao A."/>
            <person name="Hirochika H."/>
            <person name="Nishikawa T."/>
            <person name="Kadowaki K."/>
            <person name="Sugiura M."/>
            <person name="Burr B."/>
            <person name="Sasaki T."/>
        </authorList>
    </citation>
    <scope>NUCLEOTIDE SEQUENCE [LARGE SCALE GENOMIC DNA]</scope>
    <source>
        <strain evidence="3">cv. Nipponbare</strain>
    </source>
</reference>
<organism evidence="2 3">
    <name type="scientific">Oryza sativa subsp. japonica</name>
    <name type="common">Rice</name>
    <dbReference type="NCBI Taxonomy" id="39947"/>
    <lineage>
        <taxon>Eukaryota</taxon>
        <taxon>Viridiplantae</taxon>
        <taxon>Streptophyta</taxon>
        <taxon>Embryophyta</taxon>
        <taxon>Tracheophyta</taxon>
        <taxon>Spermatophyta</taxon>
        <taxon>Magnoliopsida</taxon>
        <taxon>Liliopsida</taxon>
        <taxon>Poales</taxon>
        <taxon>Poaceae</taxon>
        <taxon>BOP clade</taxon>
        <taxon>Oryzoideae</taxon>
        <taxon>Oryzeae</taxon>
        <taxon>Oryzinae</taxon>
        <taxon>Oryza</taxon>
        <taxon>Oryza sativa</taxon>
    </lineage>
</organism>
<evidence type="ECO:0000259" key="1">
    <source>
        <dbReference type="Pfam" id="PF04765"/>
    </source>
</evidence>
<dbReference type="InterPro" id="IPR048354">
    <property type="entry name" value="TOD1_MUCI70_glycTrfase_dom"/>
</dbReference>
<dbReference type="AlphaFoldDB" id="A0A0P0VPF7"/>
<dbReference type="Pfam" id="PF04765">
    <property type="entry name" value="TOD1_MUCI70"/>
    <property type="match status" value="1"/>
</dbReference>